<dbReference type="InterPro" id="IPR011009">
    <property type="entry name" value="Kinase-like_dom_sf"/>
</dbReference>
<proteinExistence type="predicted"/>
<dbReference type="InterPro" id="IPR008984">
    <property type="entry name" value="SMAD_FHA_dom_sf"/>
</dbReference>
<dbReference type="SMART" id="SM00220">
    <property type="entry name" value="S_TKc"/>
    <property type="match status" value="1"/>
</dbReference>
<dbReference type="PROSITE" id="PS50011">
    <property type="entry name" value="PROTEIN_KINASE_DOM"/>
    <property type="match status" value="1"/>
</dbReference>
<dbReference type="SMART" id="SM00240">
    <property type="entry name" value="FHA"/>
    <property type="match status" value="1"/>
</dbReference>
<dbReference type="EMBL" id="KE525343">
    <property type="protein sequence ID" value="KFB49224.1"/>
    <property type="molecule type" value="Genomic_DNA"/>
</dbReference>
<dbReference type="OrthoDB" id="40902at2759"/>
<dbReference type="VEuPathDB" id="VectorBase:ASIS022336"/>
<reference evidence="10" key="2">
    <citation type="submission" date="2020-05" db="UniProtKB">
        <authorList>
            <consortium name="EnsemblMetazoa"/>
        </authorList>
    </citation>
    <scope>IDENTIFICATION</scope>
</reference>
<feature type="domain" description="Protein kinase" evidence="8">
    <location>
        <begin position="178"/>
        <end position="445"/>
    </location>
</feature>
<evidence type="ECO:0000256" key="1">
    <source>
        <dbReference type="ARBA" id="ARBA00012513"/>
    </source>
</evidence>
<dbReference type="EMBL" id="ATLV01023461">
    <property type="status" value="NOT_ANNOTATED_CDS"/>
    <property type="molecule type" value="Genomic_DNA"/>
</dbReference>
<dbReference type="GO" id="GO:0005737">
    <property type="term" value="C:cytoplasm"/>
    <property type="evidence" value="ECO:0007669"/>
    <property type="project" value="TreeGrafter"/>
</dbReference>
<evidence type="ECO:0000313" key="9">
    <source>
        <dbReference type="EMBL" id="KFB49224.1"/>
    </source>
</evidence>
<evidence type="ECO:0000256" key="4">
    <source>
        <dbReference type="ARBA" id="ARBA00047899"/>
    </source>
</evidence>
<feature type="compositionally biased region" description="Polar residues" evidence="6">
    <location>
        <begin position="475"/>
        <end position="501"/>
    </location>
</feature>
<gene>
    <name evidence="9" type="ORF">ZHAS_00017229</name>
</gene>
<evidence type="ECO:0000313" key="10">
    <source>
        <dbReference type="EnsemblMetazoa" id="ASIC017229-PA"/>
    </source>
</evidence>
<dbReference type="GO" id="GO:0005524">
    <property type="term" value="F:ATP binding"/>
    <property type="evidence" value="ECO:0007669"/>
    <property type="project" value="InterPro"/>
</dbReference>
<feature type="region of interest" description="Disordered" evidence="6">
    <location>
        <begin position="473"/>
        <end position="501"/>
    </location>
</feature>
<dbReference type="SUPFAM" id="SSF49879">
    <property type="entry name" value="SMAD/FHA domain"/>
    <property type="match status" value="1"/>
</dbReference>
<evidence type="ECO:0000259" key="7">
    <source>
        <dbReference type="PROSITE" id="PS50006"/>
    </source>
</evidence>
<keyword evidence="2" id="KW-0723">Serine/threonine-protein kinase</keyword>
<comment type="catalytic activity">
    <reaction evidence="5">
        <text>L-seryl-[protein] + ATP = O-phospho-L-seryl-[protein] + ADP + H(+)</text>
        <dbReference type="Rhea" id="RHEA:17989"/>
        <dbReference type="Rhea" id="RHEA-COMP:9863"/>
        <dbReference type="Rhea" id="RHEA-COMP:11604"/>
        <dbReference type="ChEBI" id="CHEBI:15378"/>
        <dbReference type="ChEBI" id="CHEBI:29999"/>
        <dbReference type="ChEBI" id="CHEBI:30616"/>
        <dbReference type="ChEBI" id="CHEBI:83421"/>
        <dbReference type="ChEBI" id="CHEBI:456216"/>
        <dbReference type="EC" id="2.7.11.1"/>
    </reaction>
</comment>
<dbReference type="GO" id="GO:0044773">
    <property type="term" value="P:mitotic DNA damage checkpoint signaling"/>
    <property type="evidence" value="ECO:0007669"/>
    <property type="project" value="TreeGrafter"/>
</dbReference>
<evidence type="ECO:0000259" key="8">
    <source>
        <dbReference type="PROSITE" id="PS50011"/>
    </source>
</evidence>
<dbReference type="Pfam" id="PF00069">
    <property type="entry name" value="Pkinase"/>
    <property type="match status" value="1"/>
</dbReference>
<dbReference type="Gene3D" id="1.10.510.10">
    <property type="entry name" value="Transferase(Phosphotransferase) domain 1"/>
    <property type="match status" value="1"/>
</dbReference>
<sequence length="501" mass="56962">MANSEEIDTLPATQTQLSHYTQLESQPLEPLCYGRLLGKQVQIKTLGTKAPIHYVPRAPSNVYDISQSEFSVGRDDRKCVLVLNETHLDRHKHLHRVSKVHFTIHKDLDDLSSPTFISDGSRNGTFVNGRLIGTRNRMILKHMDEISILKPDIRAFVYHDLTRNTTSEIKAKELLDNYHIGKKIGSGACGTVYLLHHTISCKPFAMKHVMKDPISERTRPKFLNDPMRVMNEVNIMKNLNHPCVIKMHDIVDKPDSVYMVLEYMEGGDLLTRIINNQHLPEKTAKLFFLQMCHAVKYLHEQGITHRDLKPDNILLQDDQEYTLLKVSDFGLSKFVRKNSVMRTLCGTPLYVAPEVLKTSGKGAYTRKVDIWGLGVVLFTMLSGTLPFSDEYGTPAVEQIKRGKFAMRHPAWRKVSSMAKKLIFDILNVNPTERPSIDTLLASTWLRDEEVICEAERLMQVPLRAGKVPVPLVSRTARNTPSDVENNNAGRQVGQPNKRQKL</sequence>
<dbReference type="InterPro" id="IPR000719">
    <property type="entry name" value="Prot_kinase_dom"/>
</dbReference>
<dbReference type="Gene3D" id="2.60.200.20">
    <property type="match status" value="1"/>
</dbReference>
<dbReference type="FunFam" id="1.10.510.10:FF:002212">
    <property type="match status" value="1"/>
</dbReference>
<dbReference type="PANTHER" id="PTHR44167:SF24">
    <property type="entry name" value="SERINE_THREONINE-PROTEIN KINASE CHK2"/>
    <property type="match status" value="1"/>
</dbReference>
<dbReference type="EC" id="2.7.11.1" evidence="1"/>
<dbReference type="EnsemblMetazoa" id="ASIC017229-RA">
    <property type="protein sequence ID" value="ASIC017229-PA"/>
    <property type="gene ID" value="ASIC017229"/>
</dbReference>
<protein>
    <recommendedName>
        <fullName evidence="1">non-specific serine/threonine protein kinase</fullName>
        <ecNumber evidence="1">2.7.11.1</ecNumber>
    </recommendedName>
</protein>
<dbReference type="GO" id="GO:0005634">
    <property type="term" value="C:nucleus"/>
    <property type="evidence" value="ECO:0007669"/>
    <property type="project" value="TreeGrafter"/>
</dbReference>
<reference evidence="9 11" key="1">
    <citation type="journal article" date="2014" name="BMC Genomics">
        <title>Genome sequence of Anopheles sinensis provides insight into genetics basis of mosquito competence for malaria parasites.</title>
        <authorList>
            <person name="Zhou D."/>
            <person name="Zhang D."/>
            <person name="Ding G."/>
            <person name="Shi L."/>
            <person name="Hou Q."/>
            <person name="Ye Y."/>
            <person name="Xu Y."/>
            <person name="Zhou H."/>
            <person name="Xiong C."/>
            <person name="Li S."/>
            <person name="Yu J."/>
            <person name="Hong S."/>
            <person name="Yu X."/>
            <person name="Zou P."/>
            <person name="Chen C."/>
            <person name="Chang X."/>
            <person name="Wang W."/>
            <person name="Lv Y."/>
            <person name="Sun Y."/>
            <person name="Ma L."/>
            <person name="Shen B."/>
            <person name="Zhu C."/>
        </authorList>
    </citation>
    <scope>NUCLEOTIDE SEQUENCE [LARGE SCALE GENOMIC DNA]</scope>
</reference>
<organism evidence="9">
    <name type="scientific">Anopheles sinensis</name>
    <name type="common">Mosquito</name>
    <dbReference type="NCBI Taxonomy" id="74873"/>
    <lineage>
        <taxon>Eukaryota</taxon>
        <taxon>Metazoa</taxon>
        <taxon>Ecdysozoa</taxon>
        <taxon>Arthropoda</taxon>
        <taxon>Hexapoda</taxon>
        <taxon>Insecta</taxon>
        <taxon>Pterygota</taxon>
        <taxon>Neoptera</taxon>
        <taxon>Endopterygota</taxon>
        <taxon>Diptera</taxon>
        <taxon>Nematocera</taxon>
        <taxon>Culicoidea</taxon>
        <taxon>Culicidae</taxon>
        <taxon>Anophelinae</taxon>
        <taxon>Anopheles</taxon>
    </lineage>
</organism>
<name>A0A084WG80_ANOSI</name>
<evidence type="ECO:0000313" key="11">
    <source>
        <dbReference type="Proteomes" id="UP000030765"/>
    </source>
</evidence>
<dbReference type="PANTHER" id="PTHR44167">
    <property type="entry name" value="OVARIAN-SPECIFIC SERINE/THREONINE-PROTEIN KINASE LOK-RELATED"/>
    <property type="match status" value="1"/>
</dbReference>
<evidence type="ECO:0000256" key="2">
    <source>
        <dbReference type="ARBA" id="ARBA00022527"/>
    </source>
</evidence>
<dbReference type="PROSITE" id="PS00108">
    <property type="entry name" value="PROTEIN_KINASE_ST"/>
    <property type="match status" value="1"/>
</dbReference>
<keyword evidence="3" id="KW-0808">Transferase</keyword>
<dbReference type="Proteomes" id="UP000030765">
    <property type="component" value="Unassembled WGS sequence"/>
</dbReference>
<keyword evidence="3" id="KW-0418">Kinase</keyword>
<keyword evidence="11" id="KW-1185">Reference proteome</keyword>
<dbReference type="SUPFAM" id="SSF56112">
    <property type="entry name" value="Protein kinase-like (PK-like)"/>
    <property type="match status" value="1"/>
</dbReference>
<dbReference type="GO" id="GO:0004674">
    <property type="term" value="F:protein serine/threonine kinase activity"/>
    <property type="evidence" value="ECO:0007669"/>
    <property type="project" value="UniProtKB-KW"/>
</dbReference>
<dbReference type="AlphaFoldDB" id="A0A084WG80"/>
<dbReference type="STRING" id="74873.A0A084WG80"/>
<accession>A0A084WG80</accession>
<dbReference type="InterPro" id="IPR000253">
    <property type="entry name" value="FHA_dom"/>
</dbReference>
<dbReference type="PROSITE" id="PS50006">
    <property type="entry name" value="FHA_DOMAIN"/>
    <property type="match status" value="1"/>
</dbReference>
<dbReference type="Pfam" id="PF00498">
    <property type="entry name" value="FHA"/>
    <property type="match status" value="1"/>
</dbReference>
<dbReference type="OMA" id="FAYGHPA"/>
<comment type="catalytic activity">
    <reaction evidence="4">
        <text>L-threonyl-[protein] + ATP = O-phospho-L-threonyl-[protein] + ADP + H(+)</text>
        <dbReference type="Rhea" id="RHEA:46608"/>
        <dbReference type="Rhea" id="RHEA-COMP:11060"/>
        <dbReference type="Rhea" id="RHEA-COMP:11605"/>
        <dbReference type="ChEBI" id="CHEBI:15378"/>
        <dbReference type="ChEBI" id="CHEBI:30013"/>
        <dbReference type="ChEBI" id="CHEBI:30616"/>
        <dbReference type="ChEBI" id="CHEBI:61977"/>
        <dbReference type="ChEBI" id="CHEBI:456216"/>
        <dbReference type="EC" id="2.7.11.1"/>
    </reaction>
</comment>
<dbReference type="VEuPathDB" id="VectorBase:ASIC017229"/>
<dbReference type="InterPro" id="IPR008271">
    <property type="entry name" value="Ser/Thr_kinase_AS"/>
</dbReference>
<feature type="domain" description="FHA" evidence="7">
    <location>
        <begin position="70"/>
        <end position="132"/>
    </location>
</feature>
<evidence type="ECO:0000256" key="5">
    <source>
        <dbReference type="ARBA" id="ARBA00048679"/>
    </source>
</evidence>
<evidence type="ECO:0000256" key="6">
    <source>
        <dbReference type="SAM" id="MobiDB-lite"/>
    </source>
</evidence>
<evidence type="ECO:0000256" key="3">
    <source>
        <dbReference type="ARBA" id="ARBA00022777"/>
    </source>
</evidence>